<evidence type="ECO:0000256" key="1">
    <source>
        <dbReference type="SAM" id="Phobius"/>
    </source>
</evidence>
<dbReference type="EMBL" id="SRMA01025419">
    <property type="protein sequence ID" value="TRY94838.1"/>
    <property type="molecule type" value="Genomic_DNA"/>
</dbReference>
<keyword evidence="3" id="KW-1185">Reference proteome</keyword>
<reference evidence="2 3" key="1">
    <citation type="journal article" date="2019" name="Sci. Data">
        <title>Hybrid genome assembly and annotation of Danionella translucida.</title>
        <authorList>
            <person name="Kadobianskyi M."/>
            <person name="Schulze L."/>
            <person name="Schuelke M."/>
            <person name="Judkewitz B."/>
        </authorList>
    </citation>
    <scope>NUCLEOTIDE SEQUENCE [LARGE SCALE GENOMIC DNA]</scope>
    <source>
        <strain evidence="2 3">Bolton</strain>
    </source>
</reference>
<gene>
    <name evidence="2" type="ORF">DNTS_029913</name>
</gene>
<dbReference type="AlphaFoldDB" id="A0A553QYJ7"/>
<protein>
    <submittedName>
        <fullName evidence="2">Uncharacterized protein</fullName>
    </submittedName>
</protein>
<accession>A0A553QYJ7</accession>
<proteinExistence type="predicted"/>
<dbReference type="Gene3D" id="2.60.40.10">
    <property type="entry name" value="Immunoglobulins"/>
    <property type="match status" value="1"/>
</dbReference>
<keyword evidence="1" id="KW-0812">Transmembrane</keyword>
<keyword evidence="1" id="KW-1133">Transmembrane helix</keyword>
<dbReference type="OrthoDB" id="9940625at2759"/>
<evidence type="ECO:0000313" key="3">
    <source>
        <dbReference type="Proteomes" id="UP000316079"/>
    </source>
</evidence>
<evidence type="ECO:0000313" key="2">
    <source>
        <dbReference type="EMBL" id="TRY94838.1"/>
    </source>
</evidence>
<comment type="caution">
    <text evidence="2">The sequence shown here is derived from an EMBL/GenBank/DDBJ whole genome shotgun (WGS) entry which is preliminary data.</text>
</comment>
<dbReference type="STRING" id="623744.A0A553QYJ7"/>
<dbReference type="InterPro" id="IPR013783">
    <property type="entry name" value="Ig-like_fold"/>
</dbReference>
<dbReference type="Proteomes" id="UP000316079">
    <property type="component" value="Unassembled WGS sequence"/>
</dbReference>
<sequence>MYAAPDRIFNSMSRLLYAPVVVSFSVSLLFVVVESFSESPPLKHLNFTWETPFRLSLTWERPEDLSPECKVNFTLSVTFSQVCSLNDPKRIQKRIQSNKHTLNISNENGLCINVTTNIEQCHDPPKIPPKIFVIPPPSVTLVKNRRYEYSHNKLKCMWKPALDVKDLKFYYWFPPNNSIIQCVPDETLSFEACIIHSPSVSSDMLFLFTGTYNGTVVSNTFMSDPPIYYVKFKKPQLTIQRKQDFLQFLPNASDLNEFAEHCYLYNYTYSVCDKNIEMKSSEKSDAPPEVQYDPFCKYRAQVQIIFKNSCGRGSSEVSDVVEFGRHKDIIFPKIPDPSLLFKEMLINNVSLSDELQQSPAAARLYVPSEEVFRHVGIRAAGVVLAFSALYRQSVEQNAGAMVLMLLDAVREFSKAGLMFAI</sequence>
<name>A0A553QYJ7_9TELE</name>
<keyword evidence="1" id="KW-0472">Membrane</keyword>
<organism evidence="2 3">
    <name type="scientific">Danionella cerebrum</name>
    <dbReference type="NCBI Taxonomy" id="2873325"/>
    <lineage>
        <taxon>Eukaryota</taxon>
        <taxon>Metazoa</taxon>
        <taxon>Chordata</taxon>
        <taxon>Craniata</taxon>
        <taxon>Vertebrata</taxon>
        <taxon>Euteleostomi</taxon>
        <taxon>Actinopterygii</taxon>
        <taxon>Neopterygii</taxon>
        <taxon>Teleostei</taxon>
        <taxon>Ostariophysi</taxon>
        <taxon>Cypriniformes</taxon>
        <taxon>Danionidae</taxon>
        <taxon>Danioninae</taxon>
        <taxon>Danionella</taxon>
    </lineage>
</organism>
<feature type="transmembrane region" description="Helical" evidence="1">
    <location>
        <begin position="15"/>
        <end position="33"/>
    </location>
</feature>